<dbReference type="Proteomes" id="UP001164539">
    <property type="component" value="Chromosome 13"/>
</dbReference>
<gene>
    <name evidence="1" type="ORF">OWV82_023938</name>
</gene>
<sequence length="203" mass="22215">MANNLFSPNSLVVSIILLSSSLFAFFNNPVYAYAVAEAAAVILAPSPTPAVVVVTELVDQVCNRTSNYTSCVAALYSDPRTPDADRYTLAYVSFGLAYLNARKTLEHITQLLKNSSSSSNSHSQLQICQRDYKKGVVNLESALNDLNSETFFDLPRSANDTATAAHDCQTRYPSFNIIDSMSLMFLCQICFVVSKLFTGPLLN</sequence>
<evidence type="ECO:0000313" key="2">
    <source>
        <dbReference type="Proteomes" id="UP001164539"/>
    </source>
</evidence>
<organism evidence="1 2">
    <name type="scientific">Melia azedarach</name>
    <name type="common">Chinaberry tree</name>
    <dbReference type="NCBI Taxonomy" id="155640"/>
    <lineage>
        <taxon>Eukaryota</taxon>
        <taxon>Viridiplantae</taxon>
        <taxon>Streptophyta</taxon>
        <taxon>Embryophyta</taxon>
        <taxon>Tracheophyta</taxon>
        <taxon>Spermatophyta</taxon>
        <taxon>Magnoliopsida</taxon>
        <taxon>eudicotyledons</taxon>
        <taxon>Gunneridae</taxon>
        <taxon>Pentapetalae</taxon>
        <taxon>rosids</taxon>
        <taxon>malvids</taxon>
        <taxon>Sapindales</taxon>
        <taxon>Meliaceae</taxon>
        <taxon>Melia</taxon>
    </lineage>
</organism>
<keyword evidence="2" id="KW-1185">Reference proteome</keyword>
<dbReference type="EMBL" id="CM051406">
    <property type="protein sequence ID" value="KAJ4704139.1"/>
    <property type="molecule type" value="Genomic_DNA"/>
</dbReference>
<protein>
    <submittedName>
        <fullName evidence="1">Pectinesterase inhibitor</fullName>
    </submittedName>
</protein>
<proteinExistence type="predicted"/>
<reference evidence="1 2" key="1">
    <citation type="journal article" date="2023" name="Science">
        <title>Complex scaffold remodeling in plant triterpene biosynthesis.</title>
        <authorList>
            <person name="De La Pena R."/>
            <person name="Hodgson H."/>
            <person name="Liu J.C."/>
            <person name="Stephenson M.J."/>
            <person name="Martin A.C."/>
            <person name="Owen C."/>
            <person name="Harkess A."/>
            <person name="Leebens-Mack J."/>
            <person name="Jimenez L.E."/>
            <person name="Osbourn A."/>
            <person name="Sattely E.S."/>
        </authorList>
    </citation>
    <scope>NUCLEOTIDE SEQUENCE [LARGE SCALE GENOMIC DNA]</scope>
    <source>
        <strain evidence="2">cv. JPN11</strain>
        <tissue evidence="1">Leaf</tissue>
    </source>
</reference>
<accession>A0ACC1WYK8</accession>
<comment type="caution">
    <text evidence="1">The sequence shown here is derived from an EMBL/GenBank/DDBJ whole genome shotgun (WGS) entry which is preliminary data.</text>
</comment>
<evidence type="ECO:0000313" key="1">
    <source>
        <dbReference type="EMBL" id="KAJ4704139.1"/>
    </source>
</evidence>
<name>A0ACC1WYK8_MELAZ</name>